<evidence type="ECO:0008006" key="5">
    <source>
        <dbReference type="Google" id="ProtNLM"/>
    </source>
</evidence>
<evidence type="ECO:0000313" key="4">
    <source>
        <dbReference type="Proteomes" id="UP000019063"/>
    </source>
</evidence>
<dbReference type="Proteomes" id="UP000019063">
    <property type="component" value="Unassembled WGS sequence"/>
</dbReference>
<sequence>MRPAALVALVALGALAACGGPKSIAGREAPSAEARLPNRILNDDAPALRRQRAERDGEVLPADPDGGVATTGYVEMGVGSGGATGGGGVLMRRGNFTFGFEL</sequence>
<dbReference type="PROSITE" id="PS51257">
    <property type="entry name" value="PROKAR_LIPOPROTEIN"/>
    <property type="match status" value="1"/>
</dbReference>
<reference evidence="3 4" key="1">
    <citation type="journal article" date="2014" name="Antonie Van Leeuwenhoek">
        <title>Roseivivax atlanticus sp. nov., isolated from surface seawater of the Atlantic Ocean.</title>
        <authorList>
            <person name="Li G."/>
            <person name="Lai Q."/>
            <person name="Liu X."/>
            <person name="Sun F."/>
            <person name="Shao Z."/>
        </authorList>
    </citation>
    <scope>NUCLEOTIDE SEQUENCE [LARGE SCALE GENOMIC DNA]</scope>
    <source>
        <strain evidence="3 4">22II-s10s</strain>
    </source>
</reference>
<proteinExistence type="predicted"/>
<dbReference type="eggNOG" id="ENOG50319DF">
    <property type="taxonomic scope" value="Bacteria"/>
</dbReference>
<accession>W4HIG4</accession>
<feature type="signal peptide" evidence="2">
    <location>
        <begin position="1"/>
        <end position="16"/>
    </location>
</feature>
<organism evidence="3 4">
    <name type="scientific">Roseivivax marinus</name>
    <dbReference type="NCBI Taxonomy" id="1379903"/>
    <lineage>
        <taxon>Bacteria</taxon>
        <taxon>Pseudomonadati</taxon>
        <taxon>Pseudomonadota</taxon>
        <taxon>Alphaproteobacteria</taxon>
        <taxon>Rhodobacterales</taxon>
        <taxon>Roseobacteraceae</taxon>
        <taxon>Roseivivax</taxon>
    </lineage>
</organism>
<gene>
    <name evidence="3" type="ORF">ATO8_13947</name>
</gene>
<feature type="chain" id="PRO_5004843116" description="Lipoprotein" evidence="2">
    <location>
        <begin position="17"/>
        <end position="102"/>
    </location>
</feature>
<protein>
    <recommendedName>
        <fullName evidence="5">Lipoprotein</fullName>
    </recommendedName>
</protein>
<keyword evidence="4" id="KW-1185">Reference proteome</keyword>
<keyword evidence="2" id="KW-0732">Signal</keyword>
<dbReference type="RefSeq" id="WP_043845212.1">
    <property type="nucleotide sequence ID" value="NZ_AQQW01000008.1"/>
</dbReference>
<dbReference type="EMBL" id="AQQW01000008">
    <property type="protein sequence ID" value="ETW12203.1"/>
    <property type="molecule type" value="Genomic_DNA"/>
</dbReference>
<comment type="caution">
    <text evidence="3">The sequence shown here is derived from an EMBL/GenBank/DDBJ whole genome shotgun (WGS) entry which is preliminary data.</text>
</comment>
<feature type="region of interest" description="Disordered" evidence="1">
    <location>
        <begin position="50"/>
        <end position="73"/>
    </location>
</feature>
<evidence type="ECO:0000256" key="2">
    <source>
        <dbReference type="SAM" id="SignalP"/>
    </source>
</evidence>
<evidence type="ECO:0000313" key="3">
    <source>
        <dbReference type="EMBL" id="ETW12203.1"/>
    </source>
</evidence>
<evidence type="ECO:0000256" key="1">
    <source>
        <dbReference type="SAM" id="MobiDB-lite"/>
    </source>
</evidence>
<name>W4HIG4_9RHOB</name>
<dbReference type="STRING" id="1379903.ATO8_13947"/>
<dbReference type="AlphaFoldDB" id="W4HIG4"/>